<gene>
    <name evidence="2" type="ORF">C4F51_16725</name>
</gene>
<dbReference type="PANTHER" id="PTHR47505">
    <property type="entry name" value="DNA UTILIZATION PROTEIN YHGH"/>
    <property type="match status" value="1"/>
</dbReference>
<sequence>MDLPWLNHQRACQQCAIPLTTDSRFCGHCLHRPPAFQRAFIPFLYDYPLDYLISSFKYRRNLTSGKALASLLIPFMQNAYDDSDCEWPSLILPVPLHWRRRLVRSFNQSSLLSGALAKGLQIKSLDNGCRRRRRTPSQKGLDRQQRQKNLRGAFTLQPAAAATIQGQCIAILDDVVTTTATARELANLLLKNGAREVHLWAVARTPERR</sequence>
<dbReference type="Gene3D" id="3.40.50.2020">
    <property type="match status" value="1"/>
</dbReference>
<evidence type="ECO:0000313" key="3">
    <source>
        <dbReference type="Proteomes" id="UP000652567"/>
    </source>
</evidence>
<comment type="similarity">
    <text evidence="1">Belongs to the ComF/GntX family.</text>
</comment>
<dbReference type="CDD" id="cd06223">
    <property type="entry name" value="PRTases_typeI"/>
    <property type="match status" value="1"/>
</dbReference>
<dbReference type="Proteomes" id="UP000652567">
    <property type="component" value="Unassembled WGS sequence"/>
</dbReference>
<dbReference type="InterPro" id="IPR051910">
    <property type="entry name" value="ComF/GntX_DNA_util-trans"/>
</dbReference>
<dbReference type="AlphaFoldDB" id="A0A928VA49"/>
<protein>
    <submittedName>
        <fullName evidence="2">ComF family protein</fullName>
    </submittedName>
</protein>
<dbReference type="InterPro" id="IPR029057">
    <property type="entry name" value="PRTase-like"/>
</dbReference>
<accession>A0A928VA49</accession>
<comment type="caution">
    <text evidence="2">The sequence shown here is derived from an EMBL/GenBank/DDBJ whole genome shotgun (WGS) entry which is preliminary data.</text>
</comment>
<organism evidence="2 3">
    <name type="scientific">Cellvibrio polysaccharolyticus</name>
    <dbReference type="NCBI Taxonomy" id="2082724"/>
    <lineage>
        <taxon>Bacteria</taxon>
        <taxon>Pseudomonadati</taxon>
        <taxon>Pseudomonadota</taxon>
        <taxon>Gammaproteobacteria</taxon>
        <taxon>Cellvibrionales</taxon>
        <taxon>Cellvibrionaceae</taxon>
        <taxon>Cellvibrio</taxon>
    </lineage>
</organism>
<keyword evidence="3" id="KW-1185">Reference proteome</keyword>
<dbReference type="PANTHER" id="PTHR47505:SF1">
    <property type="entry name" value="DNA UTILIZATION PROTEIN YHGH"/>
    <property type="match status" value="1"/>
</dbReference>
<dbReference type="EMBL" id="PRDL01000001">
    <property type="protein sequence ID" value="MBE8718819.1"/>
    <property type="molecule type" value="Genomic_DNA"/>
</dbReference>
<name>A0A928VA49_9GAMM</name>
<dbReference type="InterPro" id="IPR000836">
    <property type="entry name" value="PRTase_dom"/>
</dbReference>
<reference evidence="2" key="1">
    <citation type="submission" date="2018-07" db="EMBL/GenBank/DDBJ databases">
        <title>Genome assembly of strain Ka43.</title>
        <authorList>
            <person name="Kukolya J."/>
            <person name="Nagy I."/>
            <person name="Horvath B."/>
            <person name="Toth A."/>
        </authorList>
    </citation>
    <scope>NUCLEOTIDE SEQUENCE</scope>
    <source>
        <strain evidence="2">KB43</strain>
    </source>
</reference>
<evidence type="ECO:0000256" key="1">
    <source>
        <dbReference type="ARBA" id="ARBA00008007"/>
    </source>
</evidence>
<evidence type="ECO:0000313" key="2">
    <source>
        <dbReference type="EMBL" id="MBE8718819.1"/>
    </source>
</evidence>
<dbReference type="SUPFAM" id="SSF53271">
    <property type="entry name" value="PRTase-like"/>
    <property type="match status" value="1"/>
</dbReference>
<proteinExistence type="inferred from homology"/>